<evidence type="ECO:0000313" key="4">
    <source>
        <dbReference type="Proteomes" id="UP000008144"/>
    </source>
</evidence>
<dbReference type="Pfam" id="PF13539">
    <property type="entry name" value="Peptidase_M15_4"/>
    <property type="match status" value="1"/>
</dbReference>
<reference evidence="3" key="4">
    <citation type="submission" date="2025-09" db="UniProtKB">
        <authorList>
            <consortium name="Ensembl"/>
        </authorList>
    </citation>
    <scope>IDENTIFICATION</scope>
</reference>
<accession>A0A1W2W9D8</accession>
<dbReference type="AlphaFoldDB" id="H2XT10"/>
<accession>H2XT10</accession>
<dbReference type="PANTHER" id="PTHR31698:SF7">
    <property type="entry name" value="PEPTIDASE M15C DOMAIN-CONTAINING PROTEIN"/>
    <property type="match status" value="1"/>
</dbReference>
<dbReference type="GeneTree" id="ENSGT00940000167866"/>
<dbReference type="InParanoid" id="H2XT10"/>
<name>H2XT10_CIOIN</name>
<dbReference type="InterPro" id="IPR009045">
    <property type="entry name" value="Zn_M74/Hedgehog-like"/>
</dbReference>
<dbReference type="InterPro" id="IPR039561">
    <property type="entry name" value="Peptidase_M15C"/>
</dbReference>
<feature type="domain" description="Peptidase M15C" evidence="2">
    <location>
        <begin position="85"/>
        <end position="146"/>
    </location>
</feature>
<dbReference type="Ensembl" id="ENSCINT00000033419.1">
    <property type="protein sequence ID" value="ENSCINP00000032794.1"/>
    <property type="gene ID" value="ENSCING00000018842.1"/>
</dbReference>
<evidence type="ECO:0000259" key="2">
    <source>
        <dbReference type="Pfam" id="PF13539"/>
    </source>
</evidence>
<proteinExistence type="predicted"/>
<reference evidence="4" key="1">
    <citation type="journal article" date="2002" name="Science">
        <title>The draft genome of Ciona intestinalis: insights into chordate and vertebrate origins.</title>
        <authorList>
            <person name="Dehal P."/>
            <person name="Satou Y."/>
            <person name="Campbell R.K."/>
            <person name="Chapman J."/>
            <person name="Degnan B."/>
            <person name="De Tomaso A."/>
            <person name="Davidson B."/>
            <person name="Di Gregorio A."/>
            <person name="Gelpke M."/>
            <person name="Goodstein D.M."/>
            <person name="Harafuji N."/>
            <person name="Hastings K.E."/>
            <person name="Ho I."/>
            <person name="Hotta K."/>
            <person name="Huang W."/>
            <person name="Kawashima T."/>
            <person name="Lemaire P."/>
            <person name="Martinez D."/>
            <person name="Meinertzhagen I.A."/>
            <person name="Necula S."/>
            <person name="Nonaka M."/>
            <person name="Putnam N."/>
            <person name="Rash S."/>
            <person name="Saiga H."/>
            <person name="Satake M."/>
            <person name="Terry A."/>
            <person name="Yamada L."/>
            <person name="Wang H.G."/>
            <person name="Awazu S."/>
            <person name="Azumi K."/>
            <person name="Boore J."/>
            <person name="Branno M."/>
            <person name="Chin-Bow S."/>
            <person name="DeSantis R."/>
            <person name="Doyle S."/>
            <person name="Francino P."/>
            <person name="Keys D.N."/>
            <person name="Haga S."/>
            <person name="Hayashi H."/>
            <person name="Hino K."/>
            <person name="Imai K.S."/>
            <person name="Inaba K."/>
            <person name="Kano S."/>
            <person name="Kobayashi K."/>
            <person name="Kobayashi M."/>
            <person name="Lee B.I."/>
            <person name="Makabe K.W."/>
            <person name="Manohar C."/>
            <person name="Matassi G."/>
            <person name="Medina M."/>
            <person name="Mochizuki Y."/>
            <person name="Mount S."/>
            <person name="Morishita T."/>
            <person name="Miura S."/>
            <person name="Nakayama A."/>
            <person name="Nishizaka S."/>
            <person name="Nomoto H."/>
            <person name="Ohta F."/>
            <person name="Oishi K."/>
            <person name="Rigoutsos I."/>
            <person name="Sano M."/>
            <person name="Sasaki A."/>
            <person name="Sasakura Y."/>
            <person name="Shoguchi E."/>
            <person name="Shin-i T."/>
            <person name="Spagnuolo A."/>
            <person name="Stainier D."/>
            <person name="Suzuki M.M."/>
            <person name="Tassy O."/>
            <person name="Takatori N."/>
            <person name="Tokuoka M."/>
            <person name="Yagi K."/>
            <person name="Yoshizaki F."/>
            <person name="Wada S."/>
            <person name="Zhang C."/>
            <person name="Hyatt P.D."/>
            <person name="Larimer F."/>
            <person name="Detter C."/>
            <person name="Doggett N."/>
            <person name="Glavina T."/>
            <person name="Hawkins T."/>
            <person name="Richardson P."/>
            <person name="Lucas S."/>
            <person name="Kohara Y."/>
            <person name="Levine M."/>
            <person name="Satoh N."/>
            <person name="Rokhsar D.S."/>
        </authorList>
    </citation>
    <scope>NUCLEOTIDE SEQUENCE [LARGE SCALE GENOMIC DNA]</scope>
</reference>
<feature type="chain" id="PRO_5014093645" evidence="1">
    <location>
        <begin position="21"/>
        <end position="168"/>
    </location>
</feature>
<dbReference type="SUPFAM" id="SSF55166">
    <property type="entry name" value="Hedgehog/DD-peptidase"/>
    <property type="match status" value="1"/>
</dbReference>
<dbReference type="HOGENOM" id="CLU_135097_0_0_1"/>
<reference evidence="3" key="3">
    <citation type="submission" date="2025-08" db="UniProtKB">
        <authorList>
            <consortium name="Ensembl"/>
        </authorList>
    </citation>
    <scope>IDENTIFICATION</scope>
</reference>
<dbReference type="KEGG" id="cin:100178871"/>
<protein>
    <submittedName>
        <fullName evidence="3">Uncharacterized LOC100178871</fullName>
    </submittedName>
</protein>
<dbReference type="PANTHER" id="PTHR31698">
    <property type="entry name" value="LYSOZYME G FAMILY MEMBER"/>
    <property type="match status" value="1"/>
</dbReference>
<feature type="signal peptide" evidence="1">
    <location>
        <begin position="1"/>
        <end position="20"/>
    </location>
</feature>
<organism evidence="3 4">
    <name type="scientific">Ciona intestinalis</name>
    <name type="common">Transparent sea squirt</name>
    <name type="synonym">Ascidia intestinalis</name>
    <dbReference type="NCBI Taxonomy" id="7719"/>
    <lineage>
        <taxon>Eukaryota</taxon>
        <taxon>Metazoa</taxon>
        <taxon>Chordata</taxon>
        <taxon>Tunicata</taxon>
        <taxon>Ascidiacea</taxon>
        <taxon>Phlebobranchia</taxon>
        <taxon>Cionidae</taxon>
        <taxon>Ciona</taxon>
    </lineage>
</organism>
<dbReference type="GO" id="GO:0008233">
    <property type="term" value="F:peptidase activity"/>
    <property type="evidence" value="ECO:0007669"/>
    <property type="project" value="InterPro"/>
</dbReference>
<sequence>MMHIEQTAFMFFMVIAVSTGCKLKTYGNSYVVGYNSQVIRVEDAFVGSMKTISNSASTCNVTVIVTSSFRKQSQPVPGHIVPPASRSNHLVGHAIDMNLKTPKGYCNSRCLAARKNSHAECFLKNVMGAGLRWGGTWNQPDPVHIDDSLNLRSPKTWESLFYDLQRHC</sequence>
<dbReference type="Proteomes" id="UP000008144">
    <property type="component" value="Chromosome 2"/>
</dbReference>
<keyword evidence="4" id="KW-1185">Reference proteome</keyword>
<evidence type="ECO:0000313" key="3">
    <source>
        <dbReference type="Ensembl" id="ENSCINP00000032794.1"/>
    </source>
</evidence>
<evidence type="ECO:0000256" key="1">
    <source>
        <dbReference type="SAM" id="SignalP"/>
    </source>
</evidence>
<dbReference type="Gene3D" id="3.30.1380.10">
    <property type="match status" value="1"/>
</dbReference>
<reference evidence="3" key="2">
    <citation type="journal article" date="2008" name="Genome Biol.">
        <title>Improved genome assembly and evidence-based global gene model set for the chordate Ciona intestinalis: new insight into intron and operon populations.</title>
        <authorList>
            <person name="Satou Y."/>
            <person name="Mineta K."/>
            <person name="Ogasawara M."/>
            <person name="Sasakura Y."/>
            <person name="Shoguchi E."/>
            <person name="Ueno K."/>
            <person name="Yamada L."/>
            <person name="Matsumoto J."/>
            <person name="Wasserscheid J."/>
            <person name="Dewar K."/>
            <person name="Wiley G.B."/>
            <person name="Macmil S.L."/>
            <person name="Roe B.A."/>
            <person name="Zeller R.W."/>
            <person name="Hastings K.E."/>
            <person name="Lemaire P."/>
            <person name="Lindquist E."/>
            <person name="Endo T."/>
            <person name="Hotta K."/>
            <person name="Inaba K."/>
        </authorList>
    </citation>
    <scope>NUCLEOTIDE SEQUENCE [LARGE SCALE GENOMIC DNA]</scope>
    <source>
        <strain evidence="3">wild type</strain>
    </source>
</reference>
<gene>
    <name evidence="3" type="primary">LOC100178871</name>
</gene>
<dbReference type="OrthoDB" id="10021790at2759"/>
<dbReference type="EMBL" id="EAAA01001452">
    <property type="status" value="NOT_ANNOTATED_CDS"/>
    <property type="molecule type" value="Genomic_DNA"/>
</dbReference>
<dbReference type="GeneID" id="100178871"/>
<dbReference type="RefSeq" id="XP_002127257.1">
    <property type="nucleotide sequence ID" value="XM_002127221.4"/>
</dbReference>
<keyword evidence="1" id="KW-0732">Signal</keyword>